<dbReference type="AlphaFoldDB" id="A0A345NLR4"/>
<name>A0A345NLR4_9MICO</name>
<evidence type="ECO:0000313" key="2">
    <source>
        <dbReference type="EMBL" id="AXH95972.1"/>
    </source>
</evidence>
<reference evidence="2 3" key="1">
    <citation type="submission" date="2018-07" db="EMBL/GenBank/DDBJ databases">
        <title>Complete genome sequencing of Ornithinimicrobium sp. AMA3305.</title>
        <authorList>
            <person name="Bae J.-W."/>
        </authorList>
    </citation>
    <scope>NUCLEOTIDE SEQUENCE [LARGE SCALE GENOMIC DNA]</scope>
    <source>
        <strain evidence="2 3">AMA3305</strain>
    </source>
</reference>
<proteinExistence type="predicted"/>
<dbReference type="EMBL" id="CP031229">
    <property type="protein sequence ID" value="AXH95972.1"/>
    <property type="molecule type" value="Genomic_DNA"/>
</dbReference>
<keyword evidence="3" id="KW-1185">Reference proteome</keyword>
<organism evidence="2 3">
    <name type="scientific">Ornithinimicrobium avium</name>
    <dbReference type="NCBI Taxonomy" id="2283195"/>
    <lineage>
        <taxon>Bacteria</taxon>
        <taxon>Bacillati</taxon>
        <taxon>Actinomycetota</taxon>
        <taxon>Actinomycetes</taxon>
        <taxon>Micrococcales</taxon>
        <taxon>Ornithinimicrobiaceae</taxon>
        <taxon>Ornithinimicrobium</taxon>
    </lineage>
</organism>
<sequence length="83" mass="8879">MNTNEKKSNDQESNDHSFLFQVAVHVVGSWLSPGGLPLDSETVIGAIIIAQLWRLTTRVASLPQPPPGPHDDPDVPEDGSGHG</sequence>
<evidence type="ECO:0000256" key="1">
    <source>
        <dbReference type="SAM" id="MobiDB-lite"/>
    </source>
</evidence>
<protein>
    <submittedName>
        <fullName evidence="2">Uncharacterized protein</fullName>
    </submittedName>
</protein>
<dbReference type="RefSeq" id="WP_114927737.1">
    <property type="nucleotide sequence ID" value="NZ_CP031229.1"/>
</dbReference>
<feature type="region of interest" description="Disordered" evidence="1">
    <location>
        <begin position="60"/>
        <end position="83"/>
    </location>
</feature>
<gene>
    <name evidence="2" type="ORF">DV701_07400</name>
</gene>
<feature type="compositionally biased region" description="Basic and acidic residues" evidence="1">
    <location>
        <begin position="69"/>
        <end position="83"/>
    </location>
</feature>
<dbReference type="Proteomes" id="UP000253790">
    <property type="component" value="Chromosome"/>
</dbReference>
<dbReference type="KEGG" id="orn:DV701_07400"/>
<evidence type="ECO:0000313" key="3">
    <source>
        <dbReference type="Proteomes" id="UP000253790"/>
    </source>
</evidence>
<accession>A0A345NLR4</accession>